<feature type="domain" description="C2H2-type" evidence="2">
    <location>
        <begin position="27"/>
        <end position="54"/>
    </location>
</feature>
<protein>
    <recommendedName>
        <fullName evidence="2">C2H2-type domain-containing protein</fullName>
    </recommendedName>
</protein>
<evidence type="ECO:0000313" key="3">
    <source>
        <dbReference type="EMBL" id="JAS87040.1"/>
    </source>
</evidence>
<reference evidence="3" key="1">
    <citation type="submission" date="2015-11" db="EMBL/GenBank/DDBJ databases">
        <title>De novo transcriptome assembly of four potential Pierce s Disease insect vectors from Arizona vineyards.</title>
        <authorList>
            <person name="Tassone E.E."/>
        </authorList>
    </citation>
    <scope>NUCLEOTIDE SEQUENCE</scope>
</reference>
<dbReference type="SUPFAM" id="SSF57667">
    <property type="entry name" value="beta-beta-alpha zinc fingers"/>
    <property type="match status" value="1"/>
</dbReference>
<sequence>FMAAQEAVSAHRDSQGSLYVVEEDRQHGCGVCGRMYRYKRDLTRHKRYECLKEPQFRCHLCGYKAKQRSPFRRHLYHKHSIRMGRGEMDTEFCKAQVRC</sequence>
<dbReference type="Pfam" id="PF00096">
    <property type="entry name" value="zf-C2H2"/>
    <property type="match status" value="1"/>
</dbReference>
<keyword evidence="1" id="KW-0863">Zinc-finger</keyword>
<evidence type="ECO:0000256" key="1">
    <source>
        <dbReference type="PROSITE-ProRule" id="PRU00042"/>
    </source>
</evidence>
<dbReference type="EMBL" id="GECU01020666">
    <property type="protein sequence ID" value="JAS87040.1"/>
    <property type="molecule type" value="Transcribed_RNA"/>
</dbReference>
<name>A0A1B6IJE0_9HEMI</name>
<dbReference type="AlphaFoldDB" id="A0A1B6IJE0"/>
<dbReference type="InterPro" id="IPR036236">
    <property type="entry name" value="Znf_C2H2_sf"/>
</dbReference>
<dbReference type="InterPro" id="IPR013087">
    <property type="entry name" value="Znf_C2H2_type"/>
</dbReference>
<dbReference type="SMART" id="SM00355">
    <property type="entry name" value="ZnF_C2H2"/>
    <property type="match status" value="2"/>
</dbReference>
<keyword evidence="1" id="KW-0479">Metal-binding</keyword>
<dbReference type="Gene3D" id="3.30.160.60">
    <property type="entry name" value="Classic Zinc Finger"/>
    <property type="match status" value="1"/>
</dbReference>
<accession>A0A1B6IJE0</accession>
<keyword evidence="1" id="KW-0862">Zinc</keyword>
<feature type="non-terminal residue" evidence="3">
    <location>
        <position position="1"/>
    </location>
</feature>
<gene>
    <name evidence="3" type="ORF">g.2176</name>
</gene>
<organism evidence="3">
    <name type="scientific">Homalodisca liturata</name>
    <dbReference type="NCBI Taxonomy" id="320908"/>
    <lineage>
        <taxon>Eukaryota</taxon>
        <taxon>Metazoa</taxon>
        <taxon>Ecdysozoa</taxon>
        <taxon>Arthropoda</taxon>
        <taxon>Hexapoda</taxon>
        <taxon>Insecta</taxon>
        <taxon>Pterygota</taxon>
        <taxon>Neoptera</taxon>
        <taxon>Paraneoptera</taxon>
        <taxon>Hemiptera</taxon>
        <taxon>Auchenorrhyncha</taxon>
        <taxon>Membracoidea</taxon>
        <taxon>Cicadellidae</taxon>
        <taxon>Cicadellinae</taxon>
        <taxon>Proconiini</taxon>
        <taxon>Homalodisca</taxon>
    </lineage>
</organism>
<evidence type="ECO:0000259" key="2">
    <source>
        <dbReference type="PROSITE" id="PS50157"/>
    </source>
</evidence>
<dbReference type="PROSITE" id="PS50157">
    <property type="entry name" value="ZINC_FINGER_C2H2_2"/>
    <property type="match status" value="1"/>
</dbReference>
<proteinExistence type="predicted"/>
<dbReference type="GO" id="GO:0008270">
    <property type="term" value="F:zinc ion binding"/>
    <property type="evidence" value="ECO:0007669"/>
    <property type="project" value="UniProtKB-KW"/>
</dbReference>